<name>A0ABV7TT29_9NEIS</name>
<accession>A0ABV7TT29</accession>
<feature type="region of interest" description="Disordered" evidence="1">
    <location>
        <begin position="31"/>
        <end position="58"/>
    </location>
</feature>
<evidence type="ECO:0000313" key="3">
    <source>
        <dbReference type="Proteomes" id="UP001595636"/>
    </source>
</evidence>
<dbReference type="PANTHER" id="PTHR39431:SF1">
    <property type="entry name" value="FRPA_C-RELATED PROTEIN"/>
    <property type="match status" value="1"/>
</dbReference>
<dbReference type="RefSeq" id="WP_390277912.1">
    <property type="nucleotide sequence ID" value="NZ_JBHRYH010000016.1"/>
</dbReference>
<protein>
    <recommendedName>
        <fullName evidence="4">VCBS repeat-containing protein</fullName>
    </recommendedName>
</protein>
<dbReference type="Proteomes" id="UP001595636">
    <property type="component" value="Unassembled WGS sequence"/>
</dbReference>
<evidence type="ECO:0000313" key="2">
    <source>
        <dbReference type="EMBL" id="MFC3625915.1"/>
    </source>
</evidence>
<organism evidence="2 3">
    <name type="scientific">Vogesella amnigena</name>
    <dbReference type="NCBI Taxonomy" id="1507449"/>
    <lineage>
        <taxon>Bacteria</taxon>
        <taxon>Pseudomonadati</taxon>
        <taxon>Pseudomonadota</taxon>
        <taxon>Betaproteobacteria</taxon>
        <taxon>Neisseriales</taxon>
        <taxon>Chromobacteriaceae</taxon>
        <taxon>Vogesella</taxon>
    </lineage>
</organism>
<proteinExistence type="predicted"/>
<keyword evidence="3" id="KW-1185">Reference proteome</keyword>
<reference evidence="3" key="1">
    <citation type="journal article" date="2019" name="Int. J. Syst. Evol. Microbiol.">
        <title>The Global Catalogue of Microorganisms (GCM) 10K type strain sequencing project: providing services to taxonomists for standard genome sequencing and annotation.</title>
        <authorList>
            <consortium name="The Broad Institute Genomics Platform"/>
            <consortium name="The Broad Institute Genome Sequencing Center for Infectious Disease"/>
            <person name="Wu L."/>
            <person name="Ma J."/>
        </authorList>
    </citation>
    <scope>NUCLEOTIDE SEQUENCE [LARGE SCALE GENOMIC DNA]</scope>
    <source>
        <strain evidence="3">KCTC 42195</strain>
    </source>
</reference>
<dbReference type="PANTHER" id="PTHR39431">
    <property type="entry name" value="FRPA/C-RELATED PROTEIN"/>
    <property type="match status" value="1"/>
</dbReference>
<evidence type="ECO:0000256" key="1">
    <source>
        <dbReference type="SAM" id="MobiDB-lite"/>
    </source>
</evidence>
<gene>
    <name evidence="2" type="ORF">ACFOKJ_07160</name>
</gene>
<sequence>MKVDSMSLAMASQHQYQQSLSVKQDISVWQTPPASSAAGDDVSLSEVGKAASQQDEDWGEQGLTPALAMLRSLLEKTFGIHIRLQDVRELSAQASGGTAANLAASDTSISNPEPQLGMRVQREFHYQEQESLQFSASGNITTRDGRQLSFQLDISLQRSFELHSSETLNFGAAAKDPLMLTLGNDAGALSGATVAFDLDGNGSQDAMPLLRNGGWLVLDRNGDGRVNDRSELFGPQSGNGFAELAALDGDGNHAIDEGDPLFAQLKLWQGRDGEQDQLTPLLELGIGAILLPSIDAEFAHTDAQGATLAQMRRAGVYLNENGSAGLVGQLDVSV</sequence>
<evidence type="ECO:0008006" key="4">
    <source>
        <dbReference type="Google" id="ProtNLM"/>
    </source>
</evidence>
<dbReference type="EMBL" id="JBHRYH010000016">
    <property type="protein sequence ID" value="MFC3625915.1"/>
    <property type="molecule type" value="Genomic_DNA"/>
</dbReference>
<comment type="caution">
    <text evidence="2">The sequence shown here is derived from an EMBL/GenBank/DDBJ whole genome shotgun (WGS) entry which is preliminary data.</text>
</comment>